<evidence type="ECO:0008006" key="3">
    <source>
        <dbReference type="Google" id="ProtNLM"/>
    </source>
</evidence>
<keyword evidence="2" id="KW-1185">Reference proteome</keyword>
<dbReference type="InterPro" id="IPR013783">
    <property type="entry name" value="Ig-like_fold"/>
</dbReference>
<dbReference type="Proteomes" id="UP000292262">
    <property type="component" value="Unassembled WGS sequence"/>
</dbReference>
<dbReference type="Gene3D" id="2.60.40.10">
    <property type="entry name" value="Immunoglobulins"/>
    <property type="match status" value="1"/>
</dbReference>
<organism evidence="1 2">
    <name type="scientific">Aquimarina brevivitae</name>
    <dbReference type="NCBI Taxonomy" id="323412"/>
    <lineage>
        <taxon>Bacteria</taxon>
        <taxon>Pseudomonadati</taxon>
        <taxon>Bacteroidota</taxon>
        <taxon>Flavobacteriia</taxon>
        <taxon>Flavobacteriales</taxon>
        <taxon>Flavobacteriaceae</taxon>
        <taxon>Aquimarina</taxon>
    </lineage>
</organism>
<protein>
    <recommendedName>
        <fullName evidence="3">CARDB protein</fullName>
    </recommendedName>
</protein>
<gene>
    <name evidence="1" type="ORF">EV197_2795</name>
</gene>
<reference evidence="1 2" key="1">
    <citation type="submission" date="2019-02" db="EMBL/GenBank/DDBJ databases">
        <title>Genomic Encyclopedia of Type Strains, Phase IV (KMG-IV): sequencing the most valuable type-strain genomes for metagenomic binning, comparative biology and taxonomic classification.</title>
        <authorList>
            <person name="Goeker M."/>
        </authorList>
    </citation>
    <scope>NUCLEOTIDE SEQUENCE [LARGE SCALE GENOMIC DNA]</scope>
    <source>
        <strain evidence="1 2">DSM 17196</strain>
    </source>
</reference>
<dbReference type="PROSITE" id="PS51257">
    <property type="entry name" value="PROKAR_LIPOPROTEIN"/>
    <property type="match status" value="1"/>
</dbReference>
<dbReference type="EMBL" id="SGXE01000004">
    <property type="protein sequence ID" value="RZS92160.1"/>
    <property type="molecule type" value="Genomic_DNA"/>
</dbReference>
<accession>A0A4Q7NYP4</accession>
<evidence type="ECO:0000313" key="2">
    <source>
        <dbReference type="Proteomes" id="UP000292262"/>
    </source>
</evidence>
<name>A0A4Q7NYP4_9FLAO</name>
<dbReference type="RefSeq" id="WP_130287332.1">
    <property type="nucleotide sequence ID" value="NZ_SGXE01000004.1"/>
</dbReference>
<evidence type="ECO:0000313" key="1">
    <source>
        <dbReference type="EMBL" id="RZS92160.1"/>
    </source>
</evidence>
<sequence>MITLRFTTILVLIFLLASCEDDDVAIQDIDLATTAINFSIEKETDFAGTATITGIITNIGSENFTSSDNQQFIGLYERVPGASAPGVLVATANFNSLISGGQLSVSYTRTWDASSPSEGEFPPTYTLVITYDPDIFIDGNENNDDINLENNSLSQSGSAINDLYRNP</sequence>
<dbReference type="AlphaFoldDB" id="A0A4Q7NYP4"/>
<dbReference type="OrthoDB" id="1440071at2"/>
<comment type="caution">
    <text evidence="1">The sequence shown here is derived from an EMBL/GenBank/DDBJ whole genome shotgun (WGS) entry which is preliminary data.</text>
</comment>
<proteinExistence type="predicted"/>